<organism evidence="1 2">
    <name type="scientific">Trichogramma brassicae</name>
    <dbReference type="NCBI Taxonomy" id="86971"/>
    <lineage>
        <taxon>Eukaryota</taxon>
        <taxon>Metazoa</taxon>
        <taxon>Ecdysozoa</taxon>
        <taxon>Arthropoda</taxon>
        <taxon>Hexapoda</taxon>
        <taxon>Insecta</taxon>
        <taxon>Pterygota</taxon>
        <taxon>Neoptera</taxon>
        <taxon>Endopterygota</taxon>
        <taxon>Hymenoptera</taxon>
        <taxon>Apocrita</taxon>
        <taxon>Proctotrupomorpha</taxon>
        <taxon>Chalcidoidea</taxon>
        <taxon>Trichogrammatidae</taxon>
        <taxon>Trichogramma</taxon>
    </lineage>
</organism>
<dbReference type="AlphaFoldDB" id="A0A6H5I4N9"/>
<dbReference type="EMBL" id="CADCXV010000533">
    <property type="protein sequence ID" value="CAB0030743.1"/>
    <property type="molecule type" value="Genomic_DNA"/>
</dbReference>
<gene>
    <name evidence="1" type="ORF">TBRA_LOCUS2737</name>
</gene>
<evidence type="ECO:0000313" key="1">
    <source>
        <dbReference type="EMBL" id="CAB0030743.1"/>
    </source>
</evidence>
<keyword evidence="2" id="KW-1185">Reference proteome</keyword>
<feature type="non-terminal residue" evidence="1">
    <location>
        <position position="1"/>
    </location>
</feature>
<sequence length="109" mass="12404">QMQELDVDCLQTWIPPPPWQRSNKSMGVKGSTIPLDRRKIRGELCSLQRSNKDSPRSTLSHVSNFYSPSSATRACDDLRSEFVNMSPGRAARAVTWYGTRERPDSVHRL</sequence>
<protein>
    <submittedName>
        <fullName evidence="1">Uncharacterized protein</fullName>
    </submittedName>
</protein>
<reference evidence="1 2" key="1">
    <citation type="submission" date="2020-02" db="EMBL/GenBank/DDBJ databases">
        <authorList>
            <person name="Ferguson B K."/>
        </authorList>
    </citation>
    <scope>NUCLEOTIDE SEQUENCE [LARGE SCALE GENOMIC DNA]</scope>
</reference>
<accession>A0A6H5I4N9</accession>
<name>A0A6H5I4N9_9HYME</name>
<proteinExistence type="predicted"/>
<dbReference type="Proteomes" id="UP000479190">
    <property type="component" value="Unassembled WGS sequence"/>
</dbReference>
<evidence type="ECO:0000313" key="2">
    <source>
        <dbReference type="Proteomes" id="UP000479190"/>
    </source>
</evidence>